<protein>
    <submittedName>
        <fullName evidence="2">Uncharacterized protein</fullName>
    </submittedName>
</protein>
<name>A0ABT4UZ08_9PSEU</name>
<feature type="transmembrane region" description="Helical" evidence="1">
    <location>
        <begin position="7"/>
        <end position="27"/>
    </location>
</feature>
<comment type="caution">
    <text evidence="2">The sequence shown here is derived from an EMBL/GenBank/DDBJ whole genome shotgun (WGS) entry which is preliminary data.</text>
</comment>
<evidence type="ECO:0000313" key="2">
    <source>
        <dbReference type="EMBL" id="MDA3626808.1"/>
    </source>
</evidence>
<proteinExistence type="predicted"/>
<sequence length="121" mass="12291">MWVSLITAGLGIVLGLITVIISLFSFFALGAAGGLFIILLEAGVAVCAWMAGTQGLPAGRMVLTVLAALSVLGGLFNAVSGVGTGVLGVLVGVALLVLWWLPSTSEEMKAKQAQHRSTPKG</sequence>
<reference evidence="2 3" key="1">
    <citation type="submission" date="2022-11" db="EMBL/GenBank/DDBJ databases">
        <title>Draft genome sequence of Saccharopolyspora sp. WRP15-2 isolated from rhizosphere soils of wild rice in Thailand.</title>
        <authorList>
            <person name="Duangmal K."/>
            <person name="Kammanee S."/>
            <person name="Muangham S."/>
        </authorList>
    </citation>
    <scope>NUCLEOTIDE SEQUENCE [LARGE SCALE GENOMIC DNA]</scope>
    <source>
        <strain evidence="2 3">WRP15-2</strain>
    </source>
</reference>
<evidence type="ECO:0000256" key="1">
    <source>
        <dbReference type="SAM" id="Phobius"/>
    </source>
</evidence>
<dbReference type="RefSeq" id="WP_270949423.1">
    <property type="nucleotide sequence ID" value="NZ_JAQGLA010000020.1"/>
</dbReference>
<keyword evidence="1" id="KW-0472">Membrane</keyword>
<gene>
    <name evidence="2" type="ORF">OU415_15290</name>
</gene>
<keyword evidence="1" id="KW-1133">Transmembrane helix</keyword>
<feature type="transmembrane region" description="Helical" evidence="1">
    <location>
        <begin position="33"/>
        <end position="51"/>
    </location>
</feature>
<accession>A0ABT4UZ08</accession>
<keyword evidence="1" id="KW-0812">Transmembrane</keyword>
<keyword evidence="3" id="KW-1185">Reference proteome</keyword>
<feature type="transmembrane region" description="Helical" evidence="1">
    <location>
        <begin position="82"/>
        <end position="101"/>
    </location>
</feature>
<dbReference type="Proteomes" id="UP001210380">
    <property type="component" value="Unassembled WGS sequence"/>
</dbReference>
<evidence type="ECO:0000313" key="3">
    <source>
        <dbReference type="Proteomes" id="UP001210380"/>
    </source>
</evidence>
<organism evidence="2 3">
    <name type="scientific">Saccharopolyspora oryzae</name>
    <dbReference type="NCBI Taxonomy" id="2997343"/>
    <lineage>
        <taxon>Bacteria</taxon>
        <taxon>Bacillati</taxon>
        <taxon>Actinomycetota</taxon>
        <taxon>Actinomycetes</taxon>
        <taxon>Pseudonocardiales</taxon>
        <taxon>Pseudonocardiaceae</taxon>
        <taxon>Saccharopolyspora</taxon>
    </lineage>
</organism>
<dbReference type="EMBL" id="JAQGLA010000020">
    <property type="protein sequence ID" value="MDA3626808.1"/>
    <property type="molecule type" value="Genomic_DNA"/>
</dbReference>